<dbReference type="AlphaFoldDB" id="A0A7J6SFP9"/>
<evidence type="ECO:0000313" key="2">
    <source>
        <dbReference type="EMBL" id="KAF4731728.1"/>
    </source>
</evidence>
<dbReference type="Proteomes" id="UP000574390">
    <property type="component" value="Unassembled WGS sequence"/>
</dbReference>
<reference evidence="2 3" key="1">
    <citation type="submission" date="2020-04" db="EMBL/GenBank/DDBJ databases">
        <title>Perkinsus olseni comparative genomics.</title>
        <authorList>
            <person name="Bogema D.R."/>
        </authorList>
    </citation>
    <scope>NUCLEOTIDE SEQUENCE [LARGE SCALE GENOMIC DNA]</scope>
    <source>
        <strain evidence="2">ATCC PRA-205</strain>
    </source>
</reference>
<evidence type="ECO:0000256" key="1">
    <source>
        <dbReference type="SAM" id="MobiDB-lite"/>
    </source>
</evidence>
<name>A0A7J6SFP9_PEROL</name>
<feature type="region of interest" description="Disordered" evidence="1">
    <location>
        <begin position="1"/>
        <end position="30"/>
    </location>
</feature>
<proteinExistence type="predicted"/>
<feature type="non-terminal residue" evidence="2">
    <location>
        <position position="129"/>
    </location>
</feature>
<accession>A0A7J6SFP9</accession>
<evidence type="ECO:0000313" key="3">
    <source>
        <dbReference type="Proteomes" id="UP000574390"/>
    </source>
</evidence>
<protein>
    <submittedName>
        <fullName evidence="2">Uncharacterized protein</fullName>
    </submittedName>
</protein>
<gene>
    <name evidence="2" type="ORF">FOZ62_021113</name>
</gene>
<dbReference type="EMBL" id="JABANM010015030">
    <property type="protein sequence ID" value="KAF4731728.1"/>
    <property type="molecule type" value="Genomic_DNA"/>
</dbReference>
<organism evidence="2 3">
    <name type="scientific">Perkinsus olseni</name>
    <name type="common">Perkinsus atlanticus</name>
    <dbReference type="NCBI Taxonomy" id="32597"/>
    <lineage>
        <taxon>Eukaryota</taxon>
        <taxon>Sar</taxon>
        <taxon>Alveolata</taxon>
        <taxon>Perkinsozoa</taxon>
        <taxon>Perkinsea</taxon>
        <taxon>Perkinsida</taxon>
        <taxon>Perkinsidae</taxon>
        <taxon>Perkinsus</taxon>
    </lineage>
</organism>
<comment type="caution">
    <text evidence="2">The sequence shown here is derived from an EMBL/GenBank/DDBJ whole genome shotgun (WGS) entry which is preliminary data.</text>
</comment>
<sequence length="129" mass="14385">MSGIDRPSSSCPAYPATPGSRPRATDEATKSIIHSSATSPCTSNASPVSNLRDRRCRGKRGNMHLYSFQSNCEDLSPLRVFKGPWVFGLSRNRVSLENLTLPMTNFPFFWEFPLFSSLSLTSLRTRIVL</sequence>